<evidence type="ECO:0000256" key="1">
    <source>
        <dbReference type="SAM" id="MobiDB-lite"/>
    </source>
</evidence>
<dbReference type="VEuPathDB" id="FungiDB:ACJ73_03454"/>
<dbReference type="Proteomes" id="UP000242791">
    <property type="component" value="Unassembled WGS sequence"/>
</dbReference>
<accession>A0A1J9Q9H6</accession>
<feature type="region of interest" description="Disordered" evidence="1">
    <location>
        <begin position="1"/>
        <end position="48"/>
    </location>
</feature>
<sequence length="76" mass="8642">MPPRTRVTAGLLDTPASNVNMEENDEYGQETPTPGPRGDAGRMGPQIEGQVNDYTMIRMMMEYMERQDRRHTKARG</sequence>
<organism evidence="2 3">
    <name type="scientific">Blastomyces percursus</name>
    <dbReference type="NCBI Taxonomy" id="1658174"/>
    <lineage>
        <taxon>Eukaryota</taxon>
        <taxon>Fungi</taxon>
        <taxon>Dikarya</taxon>
        <taxon>Ascomycota</taxon>
        <taxon>Pezizomycotina</taxon>
        <taxon>Eurotiomycetes</taxon>
        <taxon>Eurotiomycetidae</taxon>
        <taxon>Onygenales</taxon>
        <taxon>Ajellomycetaceae</taxon>
        <taxon>Blastomyces</taxon>
    </lineage>
</organism>
<keyword evidence="3" id="KW-1185">Reference proteome</keyword>
<protein>
    <submittedName>
        <fullName evidence="2">Uncharacterized protein</fullName>
    </submittedName>
</protein>
<evidence type="ECO:0000313" key="2">
    <source>
        <dbReference type="EMBL" id="OJD25177.1"/>
    </source>
</evidence>
<dbReference type="AlphaFoldDB" id="A0A1J9Q9H6"/>
<gene>
    <name evidence="2" type="ORF">ACJ73_03454</name>
</gene>
<proteinExistence type="predicted"/>
<comment type="caution">
    <text evidence="2">The sequence shown here is derived from an EMBL/GenBank/DDBJ whole genome shotgun (WGS) entry which is preliminary data.</text>
</comment>
<reference evidence="2 3" key="1">
    <citation type="submission" date="2015-08" db="EMBL/GenBank/DDBJ databases">
        <title>Emmonsia species relationships and genome sequence.</title>
        <authorList>
            <person name="Cuomo C.A."/>
            <person name="Schwartz I.S."/>
            <person name="Kenyon C."/>
            <person name="De Hoog G.S."/>
            <person name="Govender N.P."/>
            <person name="Botha A."/>
            <person name="Moreno L."/>
            <person name="De Vries M."/>
            <person name="Munoz J.F."/>
            <person name="Stielow J.B."/>
        </authorList>
    </citation>
    <scope>NUCLEOTIDE SEQUENCE [LARGE SCALE GENOMIC DNA]</scope>
    <source>
        <strain evidence="2 3">EI222</strain>
    </source>
</reference>
<evidence type="ECO:0000313" key="3">
    <source>
        <dbReference type="Proteomes" id="UP000242791"/>
    </source>
</evidence>
<name>A0A1J9Q9H6_9EURO</name>
<dbReference type="EMBL" id="LGTZ01000419">
    <property type="protein sequence ID" value="OJD25177.1"/>
    <property type="molecule type" value="Genomic_DNA"/>
</dbReference>